<comment type="catalytic activity">
    <reaction evidence="12">
        <text>all-trans-octaprenyl diphosphate + 4-hydroxybenzoate = 4-hydroxy-3-(all-trans-octaprenyl)benzoate + diphosphate</text>
        <dbReference type="Rhea" id="RHEA:27782"/>
        <dbReference type="ChEBI" id="CHEBI:1617"/>
        <dbReference type="ChEBI" id="CHEBI:17879"/>
        <dbReference type="ChEBI" id="CHEBI:33019"/>
        <dbReference type="ChEBI" id="CHEBI:57711"/>
        <dbReference type="EC" id="2.5.1.39"/>
    </reaction>
</comment>
<keyword evidence="8 12" id="KW-0812">Transmembrane</keyword>
<evidence type="ECO:0000256" key="10">
    <source>
        <dbReference type="ARBA" id="ARBA00022989"/>
    </source>
</evidence>
<feature type="transmembrane region" description="Helical" evidence="12">
    <location>
        <begin position="238"/>
        <end position="254"/>
    </location>
</feature>
<evidence type="ECO:0000256" key="12">
    <source>
        <dbReference type="HAMAP-Rule" id="MF_01635"/>
    </source>
</evidence>
<evidence type="ECO:0000256" key="3">
    <source>
        <dbReference type="ARBA" id="ARBA00005985"/>
    </source>
</evidence>
<keyword evidence="11 12" id="KW-0472">Membrane</keyword>
<reference evidence="15" key="1">
    <citation type="submission" date="2015-07" db="EMBL/GenBank/DDBJ databases">
        <title>Draft genome sequence of a Pseudoalteromonas rubra strain, OCN096, isolated from Kaneohe Bay, Oahu, Hawaii.</title>
        <authorList>
            <person name="Beurmann S."/>
            <person name="Ushijima B."/>
            <person name="Belcaid M."/>
            <person name="Callahan S.M."/>
            <person name="Aeby G.S."/>
        </authorList>
    </citation>
    <scope>NUCLEOTIDE SEQUENCE [LARGE SCALE GENOMIC DNA]</scope>
    <source>
        <strain evidence="15">OCN096</strain>
    </source>
</reference>
<dbReference type="CDD" id="cd13959">
    <property type="entry name" value="PT_UbiA_COQ2"/>
    <property type="match status" value="1"/>
</dbReference>
<dbReference type="EC" id="2.5.1.39" evidence="12 13"/>
<evidence type="ECO:0000313" key="14">
    <source>
        <dbReference type="EMBL" id="KNC68073.1"/>
    </source>
</evidence>
<proteinExistence type="inferred from homology"/>
<dbReference type="GO" id="GO:0006744">
    <property type="term" value="P:ubiquinone biosynthetic process"/>
    <property type="evidence" value="ECO:0007669"/>
    <property type="project" value="UniProtKB-UniRule"/>
</dbReference>
<organism evidence="14 15">
    <name type="scientific">Pseudoalteromonas rubra</name>
    <dbReference type="NCBI Taxonomy" id="43658"/>
    <lineage>
        <taxon>Bacteria</taxon>
        <taxon>Pseudomonadati</taxon>
        <taxon>Pseudomonadota</taxon>
        <taxon>Gammaproteobacteria</taxon>
        <taxon>Alteromonadales</taxon>
        <taxon>Pseudoalteromonadaceae</taxon>
        <taxon>Pseudoalteromonas</taxon>
    </lineage>
</organism>
<feature type="transmembrane region" description="Helical" evidence="12">
    <location>
        <begin position="24"/>
        <end position="41"/>
    </location>
</feature>
<keyword evidence="9 12" id="KW-0460">Magnesium</keyword>
<keyword evidence="7 12" id="KW-0831">Ubiquinone biosynthesis</keyword>
<evidence type="ECO:0000256" key="2">
    <source>
        <dbReference type="ARBA" id="ARBA00004141"/>
    </source>
</evidence>
<evidence type="ECO:0000256" key="11">
    <source>
        <dbReference type="ARBA" id="ARBA00023136"/>
    </source>
</evidence>
<name>A0A0L0EW50_9GAMM</name>
<dbReference type="InterPro" id="IPR039653">
    <property type="entry name" value="Prenyltransferase"/>
</dbReference>
<dbReference type="InterPro" id="IPR006370">
    <property type="entry name" value="HB_polyprenyltransferase-like"/>
</dbReference>
<dbReference type="Gene3D" id="1.10.357.140">
    <property type="entry name" value="UbiA prenyltransferase"/>
    <property type="match status" value="1"/>
</dbReference>
<comment type="subcellular location">
    <subcellularLocation>
        <location evidence="12">Cell inner membrane</location>
        <topology evidence="12">Multi-pass membrane protein</topology>
    </subcellularLocation>
    <subcellularLocation>
        <location evidence="2">Membrane</location>
        <topology evidence="2">Multi-pass membrane protein</topology>
    </subcellularLocation>
</comment>
<dbReference type="PANTHER" id="PTHR11048:SF28">
    <property type="entry name" value="4-HYDROXYBENZOATE POLYPRENYLTRANSFERASE, MITOCHONDRIAL"/>
    <property type="match status" value="1"/>
</dbReference>
<feature type="transmembrane region" description="Helical" evidence="12">
    <location>
        <begin position="266"/>
        <end position="286"/>
    </location>
</feature>
<accession>A0A0L0EW50</accession>
<dbReference type="OrthoDB" id="9782418at2"/>
<evidence type="ECO:0000256" key="1">
    <source>
        <dbReference type="ARBA" id="ARBA00001946"/>
    </source>
</evidence>
<feature type="transmembrane region" description="Helical" evidence="12">
    <location>
        <begin position="47"/>
        <end position="70"/>
    </location>
</feature>
<feature type="transmembrane region" description="Helical" evidence="12">
    <location>
        <begin position="168"/>
        <end position="184"/>
    </location>
</feature>
<dbReference type="GO" id="GO:0005886">
    <property type="term" value="C:plasma membrane"/>
    <property type="evidence" value="ECO:0007669"/>
    <property type="project" value="UniProtKB-SubCell"/>
</dbReference>
<sequence>MKLSRLRADHINEYKQLMRVEKPIGTLLLMWPTLWSLWIASGGIPQWHLLLIFALGTFMMRSAGCVINDFADRKVDGAVKRTAQRPLARGAVSEGEALSLFLLLVGASFVLVLMLNWQTIVLSFGALALASVYPFMKRYTNLPQVVLGAAFSWGIPMAFMAVQETVPAIAWVLFIANLLWTVAYDTKYAMVDKDDDLVVGIKSTAILFGRWDRHVIAVLNLAFLGCMAWVATQVTLSVWFWCGFLVAGMWLAKLQWQINDRSREKCFQAFLSNNYVGLAMFVGVVVGI</sequence>
<dbReference type="FunFam" id="1.20.120.1780:FF:000001">
    <property type="entry name" value="4-hydroxybenzoate octaprenyltransferase"/>
    <property type="match status" value="1"/>
</dbReference>
<dbReference type="UniPathway" id="UPA00232"/>
<dbReference type="NCBIfam" id="TIGR01474">
    <property type="entry name" value="ubiA_proteo"/>
    <property type="match status" value="1"/>
</dbReference>
<keyword evidence="4 12" id="KW-1003">Cell membrane</keyword>
<keyword evidence="6 12" id="KW-0808">Transferase</keyword>
<keyword evidence="5 12" id="KW-0997">Cell inner membrane</keyword>
<gene>
    <name evidence="12 14" type="primary">ubiA</name>
    <name evidence="14" type="ORF">AC626_07065</name>
</gene>
<comment type="function">
    <text evidence="12">Catalyzes the prenylation of para-hydroxybenzoate (PHB) with an all-trans polyprenyl group. Mediates the second step in the final reaction sequence of ubiquinone-8 (UQ-8) biosynthesis, which is the condensation of the polyisoprenoid side chain with PHB, generating the first membrane-bound Q intermediate 3-octaprenyl-4-hydroxybenzoate.</text>
</comment>
<dbReference type="FunFam" id="1.10.357.140:FF:000002">
    <property type="entry name" value="4-hydroxybenzoate octaprenyltransferase"/>
    <property type="match status" value="1"/>
</dbReference>
<evidence type="ECO:0000256" key="8">
    <source>
        <dbReference type="ARBA" id="ARBA00022692"/>
    </source>
</evidence>
<dbReference type="Pfam" id="PF01040">
    <property type="entry name" value="UbiA"/>
    <property type="match status" value="1"/>
</dbReference>
<dbReference type="GO" id="GO:0008412">
    <property type="term" value="F:4-hydroxybenzoate polyprenyltransferase activity"/>
    <property type="evidence" value="ECO:0007669"/>
    <property type="project" value="UniProtKB-UniRule"/>
</dbReference>
<evidence type="ECO:0000256" key="5">
    <source>
        <dbReference type="ARBA" id="ARBA00022519"/>
    </source>
</evidence>
<dbReference type="PATRIC" id="fig|43658.6.peg.3766"/>
<feature type="transmembrane region" description="Helical" evidence="12">
    <location>
        <begin position="91"/>
        <end position="111"/>
    </location>
</feature>
<evidence type="ECO:0000256" key="13">
    <source>
        <dbReference type="NCBIfam" id="TIGR01474"/>
    </source>
</evidence>
<dbReference type="InterPro" id="IPR000537">
    <property type="entry name" value="UbiA_prenyltransferase"/>
</dbReference>
<protein>
    <recommendedName>
        <fullName evidence="12 13">4-hydroxybenzoate octaprenyltransferase</fullName>
        <ecNumber evidence="12 13">2.5.1.39</ecNumber>
    </recommendedName>
    <alternativeName>
        <fullName evidence="12">4-HB polyprenyltransferase</fullName>
    </alternativeName>
</protein>
<comment type="caution">
    <text evidence="14">The sequence shown here is derived from an EMBL/GenBank/DDBJ whole genome shotgun (WGS) entry which is preliminary data.</text>
</comment>
<dbReference type="Gene3D" id="1.20.120.1780">
    <property type="entry name" value="UbiA prenyltransferase"/>
    <property type="match status" value="1"/>
</dbReference>
<dbReference type="PANTHER" id="PTHR11048">
    <property type="entry name" value="PRENYLTRANSFERASES"/>
    <property type="match status" value="1"/>
</dbReference>
<evidence type="ECO:0000256" key="7">
    <source>
        <dbReference type="ARBA" id="ARBA00022688"/>
    </source>
</evidence>
<evidence type="ECO:0000256" key="4">
    <source>
        <dbReference type="ARBA" id="ARBA00022475"/>
    </source>
</evidence>
<dbReference type="Proteomes" id="UP000036850">
    <property type="component" value="Unassembled WGS sequence"/>
</dbReference>
<evidence type="ECO:0000256" key="9">
    <source>
        <dbReference type="ARBA" id="ARBA00022842"/>
    </source>
</evidence>
<dbReference type="AlphaFoldDB" id="A0A0L0EW50"/>
<comment type="similarity">
    <text evidence="3 12">Belongs to the UbiA prenyltransferase family.</text>
</comment>
<keyword evidence="10 12" id="KW-1133">Transmembrane helix</keyword>
<comment type="cofactor">
    <cofactor evidence="1 12">
        <name>Mg(2+)</name>
        <dbReference type="ChEBI" id="CHEBI:18420"/>
    </cofactor>
</comment>
<evidence type="ECO:0000313" key="15">
    <source>
        <dbReference type="Proteomes" id="UP000036850"/>
    </source>
</evidence>
<dbReference type="InterPro" id="IPR044878">
    <property type="entry name" value="UbiA_sf"/>
</dbReference>
<evidence type="ECO:0000256" key="6">
    <source>
        <dbReference type="ARBA" id="ARBA00022679"/>
    </source>
</evidence>
<feature type="transmembrane region" description="Helical" evidence="12">
    <location>
        <begin position="142"/>
        <end position="162"/>
    </location>
</feature>
<dbReference type="HAMAP" id="MF_01635">
    <property type="entry name" value="UbiA"/>
    <property type="match status" value="1"/>
</dbReference>
<dbReference type="EMBL" id="LFZX01000037">
    <property type="protein sequence ID" value="KNC68073.1"/>
    <property type="molecule type" value="Genomic_DNA"/>
</dbReference>
<comment type="pathway">
    <text evidence="12">Cofactor biosynthesis; ubiquinone biosynthesis.</text>
</comment>